<evidence type="ECO:0000256" key="1">
    <source>
        <dbReference type="SAM" id="MobiDB-lite"/>
    </source>
</evidence>
<proteinExistence type="predicted"/>
<feature type="compositionally biased region" description="Basic and acidic residues" evidence="1">
    <location>
        <begin position="13"/>
        <end position="27"/>
    </location>
</feature>
<name>A0A1Y2M528_EPING</name>
<dbReference type="AlphaFoldDB" id="A0A1Y2M528"/>
<reference evidence="2 3" key="1">
    <citation type="journal article" date="2017" name="Genome Announc.">
        <title>Genome sequence of the saprophytic ascomycete Epicoccum nigrum ICMP 19927 strain isolated from New Zealand.</title>
        <authorList>
            <person name="Fokin M."/>
            <person name="Fleetwood D."/>
            <person name="Weir B.S."/>
            <person name="Villas-Boas S.G."/>
        </authorList>
    </citation>
    <scope>NUCLEOTIDE SEQUENCE [LARGE SCALE GENOMIC DNA]</scope>
    <source>
        <strain evidence="2 3">ICMP 19927</strain>
    </source>
</reference>
<organism evidence="2 3">
    <name type="scientific">Epicoccum nigrum</name>
    <name type="common">Soil fungus</name>
    <name type="synonym">Epicoccum purpurascens</name>
    <dbReference type="NCBI Taxonomy" id="105696"/>
    <lineage>
        <taxon>Eukaryota</taxon>
        <taxon>Fungi</taxon>
        <taxon>Dikarya</taxon>
        <taxon>Ascomycota</taxon>
        <taxon>Pezizomycotina</taxon>
        <taxon>Dothideomycetes</taxon>
        <taxon>Pleosporomycetidae</taxon>
        <taxon>Pleosporales</taxon>
        <taxon>Pleosporineae</taxon>
        <taxon>Didymellaceae</taxon>
        <taxon>Epicoccum</taxon>
    </lineage>
</organism>
<dbReference type="InParanoid" id="A0A1Y2M528"/>
<evidence type="ECO:0000313" key="2">
    <source>
        <dbReference type="EMBL" id="OSS50929.1"/>
    </source>
</evidence>
<accession>A0A1Y2M528</accession>
<evidence type="ECO:0000313" key="3">
    <source>
        <dbReference type="Proteomes" id="UP000193240"/>
    </source>
</evidence>
<protein>
    <submittedName>
        <fullName evidence="2">Uncharacterized protein</fullName>
    </submittedName>
</protein>
<gene>
    <name evidence="2" type="ORF">B5807_04316</name>
</gene>
<sequence length="216" mass="24893">MSKGRFHTPRKHWLQEKPQRKESRRAIAAERRSSDLQATIQLHERQIATSKEKMASLVGDCKRLTLCVISALVNAKDAESQLILAQNDLAAAQSKLTVSKEELATTSHKLAAAKKYAAEKDQQLLNVLAKIKKRKSPNDDIVPPAERVHDEEEMDHQKALAVFEGQNRRFDEIKKQQGGFLNSRQSHEWMPIYKDEQHRLLMRQNMLKERRRLPEG</sequence>
<keyword evidence="3" id="KW-1185">Reference proteome</keyword>
<feature type="compositionally biased region" description="Basic residues" evidence="1">
    <location>
        <begin position="1"/>
        <end position="12"/>
    </location>
</feature>
<dbReference type="Proteomes" id="UP000193240">
    <property type="component" value="Unassembled WGS sequence"/>
</dbReference>
<feature type="region of interest" description="Disordered" evidence="1">
    <location>
        <begin position="1"/>
        <end position="27"/>
    </location>
</feature>
<dbReference type="EMBL" id="KZ107841">
    <property type="protein sequence ID" value="OSS50929.1"/>
    <property type="molecule type" value="Genomic_DNA"/>
</dbReference>